<dbReference type="EMBL" id="CZAI01000003">
    <property type="protein sequence ID" value="CUP25799.1"/>
    <property type="molecule type" value="Genomic_DNA"/>
</dbReference>
<protein>
    <submittedName>
        <fullName evidence="2">Uncharacterized protein</fullName>
    </submittedName>
</protein>
<organism evidence="2 4">
    <name type="scientific">Bacteroides caccae</name>
    <dbReference type="NCBI Taxonomy" id="47678"/>
    <lineage>
        <taxon>Bacteria</taxon>
        <taxon>Pseudomonadati</taxon>
        <taxon>Bacteroidota</taxon>
        <taxon>Bacteroidia</taxon>
        <taxon>Bacteroidales</taxon>
        <taxon>Bacteroidaceae</taxon>
        <taxon>Bacteroides</taxon>
    </lineage>
</organism>
<gene>
    <name evidence="1" type="ORF">ERS852494_01882</name>
    <name evidence="2" type="ORF">ERS852558_03648</name>
</gene>
<reference evidence="3 4" key="1">
    <citation type="submission" date="2015-09" db="EMBL/GenBank/DDBJ databases">
        <authorList>
            <consortium name="Pathogen Informatics"/>
        </authorList>
    </citation>
    <scope>NUCLEOTIDE SEQUENCE [LARGE SCALE GENOMIC DNA]</scope>
    <source>
        <strain evidence="1 3">2789STDY5834880</strain>
        <strain evidence="2 4">2789STDY5834946</strain>
    </source>
</reference>
<evidence type="ECO:0000313" key="4">
    <source>
        <dbReference type="Proteomes" id="UP000095725"/>
    </source>
</evidence>
<evidence type="ECO:0000313" key="2">
    <source>
        <dbReference type="EMBL" id="CUQ47620.1"/>
    </source>
</evidence>
<accession>A0A174WU75</accession>
<dbReference type="AlphaFoldDB" id="A0A174WU75"/>
<dbReference type="EMBL" id="CZBL01000017">
    <property type="protein sequence ID" value="CUQ47620.1"/>
    <property type="molecule type" value="Genomic_DNA"/>
</dbReference>
<dbReference type="Proteomes" id="UP000095657">
    <property type="component" value="Unassembled WGS sequence"/>
</dbReference>
<dbReference type="Proteomes" id="UP000095725">
    <property type="component" value="Unassembled WGS sequence"/>
</dbReference>
<name>A0A174WU75_9BACE</name>
<evidence type="ECO:0000313" key="3">
    <source>
        <dbReference type="Proteomes" id="UP000095657"/>
    </source>
</evidence>
<evidence type="ECO:0000313" key="1">
    <source>
        <dbReference type="EMBL" id="CUP25799.1"/>
    </source>
</evidence>
<sequence length="72" mass="8023">MFGSSTFIFQSVKEGMSVCQCIVYIGGFVGSQRQKLVESQNRFTTDIFLFKNPCMIFEVSTGSYTPLMCASV</sequence>
<proteinExistence type="predicted"/>